<dbReference type="OrthoDB" id="8454838at2"/>
<evidence type="ECO:0000313" key="1">
    <source>
        <dbReference type="EMBL" id="PLW74925.1"/>
    </source>
</evidence>
<accession>A0A2N5XKB3</accession>
<comment type="caution">
    <text evidence="1">The sequence shown here is derived from an EMBL/GenBank/DDBJ whole genome shotgun (WGS) entry which is preliminary data.</text>
</comment>
<sequence>MIQGHSVRPHLLDEDAIRKAIFSTGLQSHQRGQIVNALVENYTVDLDLLAATFAVLGSLRKDDTRISRAA</sequence>
<name>A0A2N5XKB3_9HYPH</name>
<gene>
    <name evidence="1" type="ORF">C0081_21695</name>
</gene>
<reference evidence="1 2" key="1">
    <citation type="submission" date="2018-01" db="EMBL/GenBank/DDBJ databases">
        <title>The draft genome sequence of Cohaesibacter sp. H1304.</title>
        <authorList>
            <person name="Wang N.-N."/>
            <person name="Du Z.-J."/>
        </authorList>
    </citation>
    <scope>NUCLEOTIDE SEQUENCE [LARGE SCALE GENOMIC DNA]</scope>
    <source>
        <strain evidence="1 2">H1304</strain>
    </source>
</reference>
<dbReference type="RefSeq" id="WP_101535825.1">
    <property type="nucleotide sequence ID" value="NZ_JBFHIU010000004.1"/>
</dbReference>
<protein>
    <submittedName>
        <fullName evidence="1">Uncharacterized protein</fullName>
    </submittedName>
</protein>
<dbReference type="EMBL" id="PKUQ01000055">
    <property type="protein sequence ID" value="PLW74925.1"/>
    <property type="molecule type" value="Genomic_DNA"/>
</dbReference>
<keyword evidence="2" id="KW-1185">Reference proteome</keyword>
<proteinExistence type="predicted"/>
<dbReference type="Proteomes" id="UP000234881">
    <property type="component" value="Unassembled WGS sequence"/>
</dbReference>
<evidence type="ECO:0000313" key="2">
    <source>
        <dbReference type="Proteomes" id="UP000234881"/>
    </source>
</evidence>
<dbReference type="AlphaFoldDB" id="A0A2N5XKB3"/>
<organism evidence="1 2">
    <name type="scientific">Cohaesibacter celericrescens</name>
    <dbReference type="NCBI Taxonomy" id="2067669"/>
    <lineage>
        <taxon>Bacteria</taxon>
        <taxon>Pseudomonadati</taxon>
        <taxon>Pseudomonadota</taxon>
        <taxon>Alphaproteobacteria</taxon>
        <taxon>Hyphomicrobiales</taxon>
        <taxon>Cohaesibacteraceae</taxon>
    </lineage>
</organism>